<evidence type="ECO:0000313" key="2">
    <source>
        <dbReference type="Proteomes" id="UP000674425"/>
    </source>
</evidence>
<protein>
    <submittedName>
        <fullName evidence="1">Uncharacterized protein</fullName>
    </submittedName>
</protein>
<dbReference type="EMBL" id="CAJNAU010000076">
    <property type="protein sequence ID" value="CAE6824237.1"/>
    <property type="molecule type" value="Genomic_DNA"/>
</dbReference>
<evidence type="ECO:0000313" key="1">
    <source>
        <dbReference type="EMBL" id="CAE6824237.1"/>
    </source>
</evidence>
<proteinExistence type="predicted"/>
<sequence length="87" mass="9775">MDALTEQERVALRFLAHSLIQIRLLTRDLKRPLTAEVQRAIHDLADAWHNVPAVVADRSDKSSLIDGGIQEASAVYAREGWANHFTK</sequence>
<gene>
    <name evidence="1" type="ORF">R69658_05995</name>
</gene>
<accession>A0ABN7MWE9</accession>
<reference evidence="1 2" key="1">
    <citation type="submission" date="2021-02" db="EMBL/GenBank/DDBJ databases">
        <authorList>
            <person name="Vanwijnsberghe S."/>
        </authorList>
    </citation>
    <scope>NUCLEOTIDE SEQUENCE [LARGE SCALE GENOMIC DNA]</scope>
    <source>
        <strain evidence="1 2">R-69658</strain>
    </source>
</reference>
<dbReference type="RefSeq" id="WP_200621230.1">
    <property type="nucleotide sequence ID" value="NZ_CAJNAU010000076.1"/>
</dbReference>
<name>A0ABN7MWE9_9BURK</name>
<organism evidence="1 2">
    <name type="scientific">Paraburkholderia aspalathi</name>
    <dbReference type="NCBI Taxonomy" id="1324617"/>
    <lineage>
        <taxon>Bacteria</taxon>
        <taxon>Pseudomonadati</taxon>
        <taxon>Pseudomonadota</taxon>
        <taxon>Betaproteobacteria</taxon>
        <taxon>Burkholderiales</taxon>
        <taxon>Burkholderiaceae</taxon>
        <taxon>Paraburkholderia</taxon>
    </lineage>
</organism>
<comment type="caution">
    <text evidence="1">The sequence shown here is derived from an EMBL/GenBank/DDBJ whole genome shotgun (WGS) entry which is preliminary data.</text>
</comment>
<dbReference type="Proteomes" id="UP000674425">
    <property type="component" value="Unassembled WGS sequence"/>
</dbReference>
<keyword evidence="2" id="KW-1185">Reference proteome</keyword>